<name>A0ABT0FLG4_9ACTN</name>
<keyword evidence="3" id="KW-1185">Reference proteome</keyword>
<dbReference type="Proteomes" id="UP001317259">
    <property type="component" value="Unassembled WGS sequence"/>
</dbReference>
<evidence type="ECO:0000313" key="3">
    <source>
        <dbReference type="Proteomes" id="UP001317259"/>
    </source>
</evidence>
<organism evidence="2 3">
    <name type="scientific">Actinomadura luzonensis</name>
    <dbReference type="NCBI Taxonomy" id="2805427"/>
    <lineage>
        <taxon>Bacteria</taxon>
        <taxon>Bacillati</taxon>
        <taxon>Actinomycetota</taxon>
        <taxon>Actinomycetes</taxon>
        <taxon>Streptosporangiales</taxon>
        <taxon>Thermomonosporaceae</taxon>
        <taxon>Actinomadura</taxon>
    </lineage>
</organism>
<keyword evidence="1" id="KW-0732">Signal</keyword>
<evidence type="ECO:0000313" key="2">
    <source>
        <dbReference type="EMBL" id="MCK2212895.1"/>
    </source>
</evidence>
<sequence>MRRFALMLAAAAGATALLSAPALAAPAQARAAGYHDPHDAVPWDVVAWGLAQYWDHWKWGHFDHDLDKGFDHDWEHTRNGDAYEDLEDLLHGG</sequence>
<reference evidence="2 3" key="1">
    <citation type="submission" date="2022-04" db="EMBL/GenBank/DDBJ databases">
        <title>Genome draft of Actinomadura sp. ATCC 31491.</title>
        <authorList>
            <person name="Shi X."/>
            <person name="Du Y."/>
        </authorList>
    </citation>
    <scope>NUCLEOTIDE SEQUENCE [LARGE SCALE GENOMIC DNA]</scope>
    <source>
        <strain evidence="2 3">ATCC 31491</strain>
    </source>
</reference>
<feature type="chain" id="PRO_5045680423" evidence="1">
    <location>
        <begin position="25"/>
        <end position="93"/>
    </location>
</feature>
<proteinExistence type="predicted"/>
<protein>
    <submittedName>
        <fullName evidence="2">Uncharacterized protein</fullName>
    </submittedName>
</protein>
<gene>
    <name evidence="2" type="ORF">MF672_003635</name>
</gene>
<comment type="caution">
    <text evidence="2">The sequence shown here is derived from an EMBL/GenBank/DDBJ whole genome shotgun (WGS) entry which is preliminary data.</text>
</comment>
<accession>A0ABT0FLG4</accession>
<dbReference type="EMBL" id="JAKRKC020000001">
    <property type="protein sequence ID" value="MCK2212895.1"/>
    <property type="molecule type" value="Genomic_DNA"/>
</dbReference>
<feature type="signal peptide" evidence="1">
    <location>
        <begin position="1"/>
        <end position="24"/>
    </location>
</feature>
<dbReference type="RefSeq" id="WP_242378453.1">
    <property type="nucleotide sequence ID" value="NZ_JAKRKC020000001.1"/>
</dbReference>
<evidence type="ECO:0000256" key="1">
    <source>
        <dbReference type="SAM" id="SignalP"/>
    </source>
</evidence>